<organism evidence="4">
    <name type="scientific">Trypanosoma congolense (strain IL3000)</name>
    <dbReference type="NCBI Taxonomy" id="1068625"/>
    <lineage>
        <taxon>Eukaryota</taxon>
        <taxon>Discoba</taxon>
        <taxon>Euglenozoa</taxon>
        <taxon>Kinetoplastea</taxon>
        <taxon>Metakinetoplastina</taxon>
        <taxon>Trypanosomatida</taxon>
        <taxon>Trypanosomatidae</taxon>
        <taxon>Trypanosoma</taxon>
        <taxon>Nannomonas</taxon>
    </lineage>
</organism>
<dbReference type="GO" id="GO:0005085">
    <property type="term" value="F:guanyl-nucleotide exchange factor activity"/>
    <property type="evidence" value="ECO:0007669"/>
    <property type="project" value="InterPro"/>
</dbReference>
<dbReference type="Gene3D" id="1.25.40.180">
    <property type="match status" value="1"/>
</dbReference>
<dbReference type="CDD" id="cd11558">
    <property type="entry name" value="W2_eIF2B_epsilon"/>
    <property type="match status" value="1"/>
</dbReference>
<feature type="domain" description="Nucleotidyl transferase" evidence="2">
    <location>
        <begin position="53"/>
        <end position="171"/>
    </location>
</feature>
<dbReference type="GO" id="GO:0005851">
    <property type="term" value="C:eukaryotic translation initiation factor 2B complex"/>
    <property type="evidence" value="ECO:0007669"/>
    <property type="project" value="TreeGrafter"/>
</dbReference>
<feature type="domain" description="Mannose-1-phosphate guanyltransferase C-terminal" evidence="3">
    <location>
        <begin position="399"/>
        <end position="490"/>
    </location>
</feature>
<dbReference type="Gene3D" id="2.160.10.10">
    <property type="entry name" value="Hexapeptide repeat proteins"/>
    <property type="match status" value="1"/>
</dbReference>
<dbReference type="GO" id="GO:0031369">
    <property type="term" value="F:translation initiation factor binding"/>
    <property type="evidence" value="ECO:0007669"/>
    <property type="project" value="InterPro"/>
</dbReference>
<protein>
    <submittedName>
        <fullName evidence="4">Uncharacterized protein TCIL3000_11_12170</fullName>
    </submittedName>
</protein>
<evidence type="ECO:0000259" key="3">
    <source>
        <dbReference type="Pfam" id="PF25087"/>
    </source>
</evidence>
<dbReference type="InterPro" id="IPR005835">
    <property type="entry name" value="NTP_transferase_dom"/>
</dbReference>
<sequence>MDISATRRGADTGRKRHGPHFPVVIVGEVFTTSLEPVHSLCPVAPSPKLPFALLPICNTPIIDYILENLAENGVDEVFILLNGESVPMVQSHLKNNRTVRGRPWLECKDMKVHVVGSVRTLSRLCDVTAEIVEQNLVGQNSSFLFVPVDAVAVFTNLRTLFHMHVERSKTIKSYAATLVCTSVRTALEETLHNVLASNTGNVEGVTASLEHEPPLAPSCGLYAVKGRPLPAPVFPPNPLTMFTLQQSTGVVRGMVRLESTGKMSEATRMEFNERERVSVRSDLVPTGFLFCSGGALSLFSFPMADQHAFLVDLLAKHELWGNVFGVVEANTPMCVVQPINSLRTYIQANIDVCRRRFFPLTREYRFVEDRELYAASPHCPSVYLHQVGAKVLGGLCGPCVVVGEHVVVPPNAVVRGAVLGKGVSIGDGSVVVGCVLLDGAAIGRNCVLRNSLIGHHVKVFDKAELLNCIVGDGCVIGSNGYVNGDVVATNSSSGNDENNSVSSNAGISGRGGVYNSHFVGTRGVVLQDVVLVSCEEADADESVVGLGGVGRMLERRHISAIAPTSELFLCDPVPRNADSSDDDESATDGDDDDDETFGDTVRSLVEQALSQPSRMDHCIFQMKSSRLTFGRRNRDLCYVVTEHLLKYTMENSRSDRTTLLRRVEDAFAQWCSAFYSEMVTGDEEMQAILEAVCCSIGDPTCPLHKCGPMLLQCIYNDCDEELYEERGYCIVSGESLVEFDARMTRLSEQREEEMSEDDDHLDHRTESMIRVALSCKKFIADVRSFLEEESDGTY</sequence>
<dbReference type="PANTHER" id="PTHR45887">
    <property type="entry name" value="TRANSLATION INITIATION FACTOR EIF-2B SUBUNIT EPSILON"/>
    <property type="match status" value="1"/>
</dbReference>
<evidence type="ECO:0000256" key="1">
    <source>
        <dbReference type="SAM" id="MobiDB-lite"/>
    </source>
</evidence>
<dbReference type="Gene3D" id="3.90.550.10">
    <property type="entry name" value="Spore Coat Polysaccharide Biosynthesis Protein SpsA, Chain A"/>
    <property type="match status" value="1"/>
</dbReference>
<accession>G0V252</accession>
<dbReference type="InterPro" id="IPR044123">
    <property type="entry name" value="W2_eIF2B_epsilon"/>
</dbReference>
<name>G0V252_TRYCI</name>
<dbReference type="PANTHER" id="PTHR45887:SF1">
    <property type="entry name" value="TRANSLATION INITIATION FACTOR EIF-2B SUBUNIT EPSILON"/>
    <property type="match status" value="1"/>
</dbReference>
<evidence type="ECO:0000313" key="4">
    <source>
        <dbReference type="EMBL" id="CCC95724.1"/>
    </source>
</evidence>
<dbReference type="InterPro" id="IPR029044">
    <property type="entry name" value="Nucleotide-diphossugar_trans"/>
</dbReference>
<feature type="compositionally biased region" description="Acidic residues" evidence="1">
    <location>
        <begin position="579"/>
        <end position="597"/>
    </location>
</feature>
<evidence type="ECO:0000259" key="2">
    <source>
        <dbReference type="Pfam" id="PF00483"/>
    </source>
</evidence>
<dbReference type="InterPro" id="IPR051956">
    <property type="entry name" value="eIF2B_epsilon"/>
</dbReference>
<feature type="region of interest" description="Disordered" evidence="1">
    <location>
        <begin position="572"/>
        <end position="597"/>
    </location>
</feature>
<dbReference type="Pfam" id="PF25087">
    <property type="entry name" value="GMPPB_C"/>
    <property type="match status" value="1"/>
</dbReference>
<gene>
    <name evidence="4" type="ORF">TCIL3000_11_12170</name>
</gene>
<dbReference type="AlphaFoldDB" id="G0V252"/>
<dbReference type="Pfam" id="PF00483">
    <property type="entry name" value="NTP_transferase"/>
    <property type="match status" value="1"/>
</dbReference>
<proteinExistence type="predicted"/>
<reference evidence="4" key="1">
    <citation type="journal article" date="2012" name="Proc. Natl. Acad. Sci. U.S.A.">
        <title>Antigenic diversity is generated by distinct evolutionary mechanisms in African trypanosome species.</title>
        <authorList>
            <person name="Jackson A.P."/>
            <person name="Berry A."/>
            <person name="Aslett M."/>
            <person name="Allison H.C."/>
            <person name="Burton P."/>
            <person name="Vavrova-Anderson J."/>
            <person name="Brown R."/>
            <person name="Browne H."/>
            <person name="Corton N."/>
            <person name="Hauser H."/>
            <person name="Gamble J."/>
            <person name="Gilderthorp R."/>
            <person name="Marcello L."/>
            <person name="McQuillan J."/>
            <person name="Otto T.D."/>
            <person name="Quail M.A."/>
            <person name="Sanders M.J."/>
            <person name="van Tonder A."/>
            <person name="Ginger M.L."/>
            <person name="Field M.C."/>
            <person name="Barry J.D."/>
            <person name="Hertz-Fowler C."/>
            <person name="Berriman M."/>
        </authorList>
    </citation>
    <scope>NUCLEOTIDE SEQUENCE</scope>
    <source>
        <strain evidence="4">IL3000</strain>
    </source>
</reference>
<dbReference type="EMBL" id="HE575324">
    <property type="protein sequence ID" value="CCC95724.1"/>
    <property type="molecule type" value="Genomic_DNA"/>
</dbReference>
<dbReference type="SUPFAM" id="SSF53448">
    <property type="entry name" value="Nucleotide-diphospho-sugar transferases"/>
    <property type="match status" value="1"/>
</dbReference>
<dbReference type="InterPro" id="IPR056729">
    <property type="entry name" value="GMPPB_C"/>
</dbReference>
<dbReference type="GO" id="GO:0003743">
    <property type="term" value="F:translation initiation factor activity"/>
    <property type="evidence" value="ECO:0007669"/>
    <property type="project" value="TreeGrafter"/>
</dbReference>
<dbReference type="VEuPathDB" id="TriTrypDB:TcIL3000.11.12170"/>